<keyword evidence="2" id="KW-1185">Reference proteome</keyword>
<dbReference type="RefSeq" id="WP_281891977.1">
    <property type="nucleotide sequence ID" value="NZ_BSDI01000001.1"/>
</dbReference>
<dbReference type="Proteomes" id="UP001144280">
    <property type="component" value="Unassembled WGS sequence"/>
</dbReference>
<gene>
    <name evidence="1" type="ORF">Pa4123_03850</name>
</gene>
<evidence type="ECO:0000313" key="1">
    <source>
        <dbReference type="EMBL" id="GLH95113.1"/>
    </source>
</evidence>
<protein>
    <recommendedName>
        <fullName evidence="3">DUF5666 domain-containing protein</fullName>
    </recommendedName>
</protein>
<accession>A0ABQ5QKX3</accession>
<dbReference type="PROSITE" id="PS51257">
    <property type="entry name" value="PROKAR_LIPOPROTEIN"/>
    <property type="match status" value="1"/>
</dbReference>
<comment type="caution">
    <text evidence="1">The sequence shown here is derived from an EMBL/GenBank/DDBJ whole genome shotgun (WGS) entry which is preliminary data.</text>
</comment>
<evidence type="ECO:0000313" key="2">
    <source>
        <dbReference type="Proteomes" id="UP001144280"/>
    </source>
</evidence>
<sequence>MKRLVLVAVAGVLALGLAGCGGAKPAPLEVEQVALSAIGFEAADPSPSATASDKPRGERPHLRKLLRKNTLHGEIVVETKDGPKTVVVQRGEVTAIDDDSVTVKSSDGYTVEWAFGDDLRVRERRDTVQPSAVKVGTEVGVAGAKDGDRTVARLVVIPRKK</sequence>
<proteinExistence type="predicted"/>
<evidence type="ECO:0008006" key="3">
    <source>
        <dbReference type="Google" id="ProtNLM"/>
    </source>
</evidence>
<dbReference type="EMBL" id="BSDI01000001">
    <property type="protein sequence ID" value="GLH95113.1"/>
    <property type="molecule type" value="Genomic_DNA"/>
</dbReference>
<name>A0ABQ5QKX3_9ACTN</name>
<reference evidence="1" key="1">
    <citation type="submission" date="2022-12" db="EMBL/GenBank/DDBJ databases">
        <title>New Phytohabitans aurantiacus sp. RD004123 nov., an actinomycete isolated from soil.</title>
        <authorList>
            <person name="Triningsih D.W."/>
            <person name="Harunari E."/>
            <person name="Igarashi Y."/>
        </authorList>
    </citation>
    <scope>NUCLEOTIDE SEQUENCE</scope>
    <source>
        <strain evidence="1">RD004123</strain>
    </source>
</reference>
<organism evidence="1 2">
    <name type="scientific">Phytohabitans aurantiacus</name>
    <dbReference type="NCBI Taxonomy" id="3016789"/>
    <lineage>
        <taxon>Bacteria</taxon>
        <taxon>Bacillati</taxon>
        <taxon>Actinomycetota</taxon>
        <taxon>Actinomycetes</taxon>
        <taxon>Micromonosporales</taxon>
        <taxon>Micromonosporaceae</taxon>
    </lineage>
</organism>